<organism evidence="2 3">
    <name type="scientific">Phaeobacter piscinae</name>
    <dbReference type="NCBI Taxonomy" id="1580596"/>
    <lineage>
        <taxon>Bacteria</taxon>
        <taxon>Pseudomonadati</taxon>
        <taxon>Pseudomonadota</taxon>
        <taxon>Alphaproteobacteria</taxon>
        <taxon>Rhodobacterales</taxon>
        <taxon>Roseobacteraceae</taxon>
        <taxon>Phaeobacter</taxon>
    </lineage>
</organism>
<proteinExistence type="predicted"/>
<sequence>MQLKMFLLAGCAALALAGCKEDLSSITDDQLAMLLGTGGNGDRPARITKKTLECTEVLGGINEATYKDMPEDMLGGLKTECRKYFKGRLDDPERNLAGLVLEDFERADLAERIAAVASAQAAALAEQRKAQRAAKIEALAHELAETAAEGKALKVELQQRHEVLVPACEKLAELRGDLKSRNRGHRLFSKGLPFVCSGQPLSKDFQQLERFEKRLARFKLPKVGGTDWSVVPGLPRVNIEQIDAQIQTVEAVTAEYLAALAEY</sequence>
<dbReference type="EMBL" id="CP010649">
    <property type="protein sequence ID" value="ATG38136.1"/>
    <property type="molecule type" value="Genomic_DNA"/>
</dbReference>
<reference evidence="2 3" key="3">
    <citation type="journal article" date="2017" name="Int. J. Syst. Evol. Microbiol.">
        <title>Adaptation of Surface-Associated Bacteria to the Open Ocean: A Genomically Distinct Subpopulation of Phaeobacter gallaeciensis Colonizes Pacific Mesozooplankton.</title>
        <authorList>
            <person name="Freese H.M."/>
            <person name="Methner A."/>
            <person name="Overmann J."/>
        </authorList>
    </citation>
    <scope>NUCLEOTIDE SEQUENCE [LARGE SCALE GENOMIC DNA]</scope>
    <source>
        <strain evidence="2 3">P36</strain>
    </source>
</reference>
<geneLocation type="plasmid" evidence="2 3">
    <name>pP36_f</name>
</geneLocation>
<reference evidence="2 3" key="2">
    <citation type="journal article" date="2017" name="Genome Biol. Evol.">
        <title>Trajectories and Drivers of Genome Evolution in Surface-Associated Marine Phaeobacter.</title>
        <authorList>
            <person name="Freese H.M."/>
            <person name="Sikorski J."/>
            <person name="Bunk B."/>
            <person name="Scheuner C."/>
            <person name="Meier-Kolthoff J.P."/>
            <person name="Sproer C."/>
            <person name="Gram L."/>
            <person name="Overmann J."/>
        </authorList>
    </citation>
    <scope>NUCLEOTIDE SEQUENCE [LARGE SCALE GENOMIC DNA]</scope>
    <source>
        <strain evidence="2 3">P36</strain>
    </source>
</reference>
<evidence type="ECO:0008006" key="4">
    <source>
        <dbReference type="Google" id="ProtNLM"/>
    </source>
</evidence>
<gene>
    <name evidence="2" type="ORF">PhaeoP36_04061</name>
</gene>
<dbReference type="RefSeq" id="WP_096870219.1">
    <property type="nucleotide sequence ID" value="NZ_CP010649.1"/>
</dbReference>
<keyword evidence="3" id="KW-1185">Reference proteome</keyword>
<keyword evidence="1" id="KW-0732">Signal</keyword>
<dbReference type="Proteomes" id="UP000218891">
    <property type="component" value="Plasmid pP36_f"/>
</dbReference>
<feature type="chain" id="PRO_5045627131" description="Lipoprotein" evidence="1">
    <location>
        <begin position="18"/>
        <end position="263"/>
    </location>
</feature>
<keyword evidence="2" id="KW-0614">Plasmid</keyword>
<protein>
    <recommendedName>
        <fullName evidence="4">Lipoprotein</fullName>
    </recommendedName>
</protein>
<name>A0ABM6PJX1_9RHOB</name>
<evidence type="ECO:0000313" key="3">
    <source>
        <dbReference type="Proteomes" id="UP000218891"/>
    </source>
</evidence>
<reference evidence="2 3" key="1">
    <citation type="journal article" date="2017" name="Front. Microbiol.">
        <title>Phaeobacter piscinae sp. nov., a species of the Roseobacter group and potential aquaculture probiont.</title>
        <authorList>
            <person name="Sonnenschein E.C."/>
            <person name="Phippen C.B.W."/>
            <person name="Nielsen K.F."/>
            <person name="Mateiu R.V."/>
            <person name="Melchiorsen J."/>
            <person name="Gram L."/>
            <person name="Overmann J."/>
            <person name="Freese H.M."/>
        </authorList>
    </citation>
    <scope>NUCLEOTIDE SEQUENCE [LARGE SCALE GENOMIC DNA]</scope>
    <source>
        <strain evidence="2 3">P36</strain>
    </source>
</reference>
<reference evidence="2 3" key="4">
    <citation type="journal article" date="2018" name="Environ. Microbiol. Rep.">
        <title>Phylogenetic distribution of roseobacticides in the Roseobacter group and their effect on microalgae.</title>
        <authorList>
            <person name="Sonnenschein E.C."/>
            <person name="Phippen C.B."/>
            <person name="Bentzon-Tilia M."/>
            <person name="Rasmussen S.A."/>
            <person name="Nielsen K.F."/>
            <person name="Gram L."/>
        </authorList>
    </citation>
    <scope>NUCLEOTIDE SEQUENCE [LARGE SCALE GENOMIC DNA]</scope>
    <source>
        <strain evidence="2 3">P36</strain>
    </source>
</reference>
<dbReference type="PROSITE" id="PS51257">
    <property type="entry name" value="PROKAR_LIPOPROTEIN"/>
    <property type="match status" value="1"/>
</dbReference>
<evidence type="ECO:0000256" key="1">
    <source>
        <dbReference type="SAM" id="SignalP"/>
    </source>
</evidence>
<feature type="signal peptide" evidence="1">
    <location>
        <begin position="1"/>
        <end position="17"/>
    </location>
</feature>
<accession>A0ABM6PJX1</accession>
<evidence type="ECO:0000313" key="2">
    <source>
        <dbReference type="EMBL" id="ATG38136.1"/>
    </source>
</evidence>